<dbReference type="GO" id="GO:0016853">
    <property type="term" value="F:isomerase activity"/>
    <property type="evidence" value="ECO:0007669"/>
    <property type="project" value="UniProtKB-KW"/>
</dbReference>
<comment type="caution">
    <text evidence="2">The sequence shown here is derived from an EMBL/GenBank/DDBJ whole genome shotgun (WGS) entry which is preliminary data.</text>
</comment>
<evidence type="ECO:0000313" key="3">
    <source>
        <dbReference type="Proteomes" id="UP000826793"/>
    </source>
</evidence>
<dbReference type="PANTHER" id="PTHR12110:SF53">
    <property type="entry name" value="BLR5974 PROTEIN"/>
    <property type="match status" value="1"/>
</dbReference>
<reference evidence="2" key="2">
    <citation type="submission" date="2021-04" db="EMBL/GenBank/DDBJ databases">
        <authorList>
            <person name="Gilroy R."/>
        </authorList>
    </citation>
    <scope>NUCLEOTIDE SEQUENCE</scope>
    <source>
        <strain evidence="2">CHK185-1770</strain>
    </source>
</reference>
<reference evidence="2" key="1">
    <citation type="journal article" date="2021" name="PeerJ">
        <title>Extensive microbial diversity within the chicken gut microbiome revealed by metagenomics and culture.</title>
        <authorList>
            <person name="Gilroy R."/>
            <person name="Ravi A."/>
            <person name="Getino M."/>
            <person name="Pursley I."/>
            <person name="Horton D.L."/>
            <person name="Alikhan N.F."/>
            <person name="Baker D."/>
            <person name="Gharbi K."/>
            <person name="Hall N."/>
            <person name="Watson M."/>
            <person name="Adriaenssens E.M."/>
            <person name="Foster-Nyarko E."/>
            <person name="Jarju S."/>
            <person name="Secka A."/>
            <person name="Antonio M."/>
            <person name="Oren A."/>
            <person name="Chaudhuri R.R."/>
            <person name="La Ragione R."/>
            <person name="Hildebrand F."/>
            <person name="Pallen M.J."/>
        </authorList>
    </citation>
    <scope>NUCLEOTIDE SEQUENCE</scope>
    <source>
        <strain evidence="2">CHK185-1770</strain>
    </source>
</reference>
<gene>
    <name evidence="2" type="ORF">H9710_06065</name>
</gene>
<dbReference type="InterPro" id="IPR013022">
    <property type="entry name" value="Xyl_isomerase-like_TIM-brl"/>
</dbReference>
<dbReference type="Pfam" id="PF01261">
    <property type="entry name" value="AP_endonuc_2"/>
    <property type="match status" value="1"/>
</dbReference>
<dbReference type="EMBL" id="DWXG01000049">
    <property type="protein sequence ID" value="HJB98128.1"/>
    <property type="molecule type" value="Genomic_DNA"/>
</dbReference>
<feature type="domain" description="Xylose isomerase-like TIM barrel" evidence="1">
    <location>
        <begin position="25"/>
        <end position="287"/>
    </location>
</feature>
<dbReference type="PANTHER" id="PTHR12110">
    <property type="entry name" value="HYDROXYPYRUVATE ISOMERASE"/>
    <property type="match status" value="1"/>
</dbReference>
<organism evidence="2 3">
    <name type="scientific">Candidatus Acutalibacter pullicola</name>
    <dbReference type="NCBI Taxonomy" id="2838417"/>
    <lineage>
        <taxon>Bacteria</taxon>
        <taxon>Bacillati</taxon>
        <taxon>Bacillota</taxon>
        <taxon>Clostridia</taxon>
        <taxon>Eubacteriales</taxon>
        <taxon>Acutalibacteraceae</taxon>
        <taxon>Acutalibacter</taxon>
    </lineage>
</organism>
<accession>A0A9D2MWK9</accession>
<dbReference type="AlphaFoldDB" id="A0A9D2MWK9"/>
<sequence length="292" mass="32211">MQYSVSLYSFMSAIRKGELTPLDCVEKAAEQGFDAVEAVDFVNFNCPEQEMEAKALELKEAADKCGLQISSLAIGADFLNGSEGDREKELARVKRYVDLAALLGAPRMRHDITQGYARNSGNYQSYESLIPTLAQAVREVAAYAAEKQVMTMTENHGFFSQDSQRVEKLYTAVNHPNFGLLCDMGNFLCADEDPAQAVARVAPYARYVHAKDFIVKPFYSEDPGEGAFRSRGGNFLRGTIIGHGNVPVKQCLHLLKASGFDGTIAIEFEGMEPPVEGVRIGLANLRKYWSEV</sequence>
<protein>
    <submittedName>
        <fullName evidence="2">Sugar phosphate isomerase/epimerase</fullName>
    </submittedName>
</protein>
<keyword evidence="2" id="KW-0413">Isomerase</keyword>
<name>A0A9D2MWK9_9FIRM</name>
<dbReference type="InterPro" id="IPR036237">
    <property type="entry name" value="Xyl_isomerase-like_sf"/>
</dbReference>
<dbReference type="Gene3D" id="3.20.20.150">
    <property type="entry name" value="Divalent-metal-dependent TIM barrel enzymes"/>
    <property type="match status" value="1"/>
</dbReference>
<proteinExistence type="predicted"/>
<dbReference type="Proteomes" id="UP000826793">
    <property type="component" value="Unassembled WGS sequence"/>
</dbReference>
<evidence type="ECO:0000313" key="2">
    <source>
        <dbReference type="EMBL" id="HJB98128.1"/>
    </source>
</evidence>
<dbReference type="SUPFAM" id="SSF51658">
    <property type="entry name" value="Xylose isomerase-like"/>
    <property type="match status" value="1"/>
</dbReference>
<dbReference type="InterPro" id="IPR050312">
    <property type="entry name" value="IolE/XylAMocC-like"/>
</dbReference>
<evidence type="ECO:0000259" key="1">
    <source>
        <dbReference type="Pfam" id="PF01261"/>
    </source>
</evidence>